<dbReference type="Proteomes" id="UP000095003">
    <property type="component" value="Unassembled WGS sequence"/>
</dbReference>
<dbReference type="PANTHER" id="PTHR40658">
    <property type="match status" value="1"/>
</dbReference>
<reference evidence="1 2" key="1">
    <citation type="submission" date="2016-07" db="EMBL/GenBank/DDBJ databases">
        <title>Characterization of isolates of Eisenbergiella tayi derived from blood cultures, using whole genome sequencing.</title>
        <authorList>
            <person name="Burdz T."/>
            <person name="Wiebe D."/>
            <person name="Huynh C."/>
            <person name="Bernard K."/>
        </authorList>
    </citation>
    <scope>NUCLEOTIDE SEQUENCE [LARGE SCALE GENOMIC DNA]</scope>
    <source>
        <strain evidence="1 2">NML 120489</strain>
    </source>
</reference>
<proteinExistence type="predicted"/>
<dbReference type="AlphaFoldDB" id="A0A1E3ARE0"/>
<dbReference type="EMBL" id="MCGI01000003">
    <property type="protein sequence ID" value="ODM11279.1"/>
    <property type="molecule type" value="Genomic_DNA"/>
</dbReference>
<dbReference type="PANTHER" id="PTHR40658:SF4">
    <property type="entry name" value="HYPOTHETICAL CYTOSOLIC PROTEIN"/>
    <property type="match status" value="1"/>
</dbReference>
<evidence type="ECO:0000313" key="2">
    <source>
        <dbReference type="Proteomes" id="UP000095003"/>
    </source>
</evidence>
<dbReference type="InterPro" id="IPR034660">
    <property type="entry name" value="DinB/YfiT-like"/>
</dbReference>
<comment type="caution">
    <text evidence="1">The sequence shown here is derived from an EMBL/GenBank/DDBJ whole genome shotgun (WGS) entry which is preliminary data.</text>
</comment>
<evidence type="ECO:0008006" key="3">
    <source>
        <dbReference type="Google" id="ProtNLM"/>
    </source>
</evidence>
<dbReference type="InterPro" id="IPR012550">
    <property type="entry name" value="DUF1706"/>
</dbReference>
<dbReference type="PATRIC" id="fig|1432052.3.peg.4116"/>
<accession>A0A1E3ARE0</accession>
<dbReference type="RefSeq" id="WP_069157874.1">
    <property type="nucleotide sequence ID" value="NZ_DBFYTC010000227.1"/>
</dbReference>
<gene>
    <name evidence="1" type="ORF">BEH84_03708</name>
</gene>
<evidence type="ECO:0000313" key="1">
    <source>
        <dbReference type="EMBL" id="ODM11279.1"/>
    </source>
</evidence>
<dbReference type="Pfam" id="PF08020">
    <property type="entry name" value="DUF1706"/>
    <property type="match status" value="1"/>
</dbReference>
<dbReference type="GeneID" id="93302890"/>
<dbReference type="PIRSF" id="PIRSF031551">
    <property type="entry name" value="DUF1706"/>
    <property type="match status" value="1"/>
</dbReference>
<organism evidence="1 2">
    <name type="scientific">Eisenbergiella tayi</name>
    <dbReference type="NCBI Taxonomy" id="1432052"/>
    <lineage>
        <taxon>Bacteria</taxon>
        <taxon>Bacillati</taxon>
        <taxon>Bacillota</taxon>
        <taxon>Clostridia</taxon>
        <taxon>Lachnospirales</taxon>
        <taxon>Lachnospiraceae</taxon>
        <taxon>Eisenbergiella</taxon>
    </lineage>
</organism>
<sequence length="184" mass="22064">MSRPATKTDLIQAAEEQFDKMWKLVDSMTPEERNADFHFGENVKMKEAHWQRDRNIRDILVHLYEWHQLLLNWEKNNKKGLAMPFIPAPYNWKTYGQMNVEFWKKHQSTPYEEAREMLLDSHRKVMELIKNYSNEELFEKKHFSWTGTSNLGSYCVSATSSHYDWAMKKMKAHLKSYRDAQKKG</sequence>
<protein>
    <recommendedName>
        <fullName evidence="3">ClbS/DfsB family four-helix bundle protein</fullName>
    </recommendedName>
</protein>
<name>A0A1E3ARE0_9FIRM</name>
<dbReference type="Gene3D" id="1.20.120.450">
    <property type="entry name" value="dinb family like domain"/>
    <property type="match status" value="1"/>
</dbReference>